<evidence type="ECO:0000313" key="2">
    <source>
        <dbReference type="EMBL" id="RSV01814.1"/>
    </source>
</evidence>
<sequence>MMFLTLAAALVSPQAVQGQSSYSEAQAERDLRSTITAFGDAITSKDSAKFLSLFADGPVTWRRVNSDARLSKAGGASAKAGFDPANTPRVFIERIVQSPNRHEETFSNIRIDNDLDVAAITFDFTYRVNGRPINVGKESWHLVRGERGWRIVSVIYSNNDPRY</sequence>
<protein>
    <recommendedName>
        <fullName evidence="5">Nuclear transport factor 2 family protein</fullName>
    </recommendedName>
</protein>
<dbReference type="RefSeq" id="WP_075151486.1">
    <property type="nucleotide sequence ID" value="NZ_CP018820.1"/>
</dbReference>
<dbReference type="AlphaFoldDB" id="A0A1L6J9Z6"/>
<dbReference type="EMBL" id="CP018820">
    <property type="protein sequence ID" value="APR52724.1"/>
    <property type="molecule type" value="Genomic_DNA"/>
</dbReference>
<dbReference type="OrthoDB" id="118519at2"/>
<gene>
    <name evidence="1" type="ORF">BRX40_10075</name>
    <name evidence="2" type="ORF">CA257_14010</name>
</gene>
<proteinExistence type="predicted"/>
<name>A0A1L6J9Z6_9SPHN</name>
<evidence type="ECO:0008006" key="5">
    <source>
        <dbReference type="Google" id="ProtNLM"/>
    </source>
</evidence>
<organism evidence="1 3">
    <name type="scientific">Sphingomonas koreensis</name>
    <dbReference type="NCBI Taxonomy" id="93064"/>
    <lineage>
        <taxon>Bacteria</taxon>
        <taxon>Pseudomonadati</taxon>
        <taxon>Pseudomonadota</taxon>
        <taxon>Alphaproteobacteria</taxon>
        <taxon>Sphingomonadales</taxon>
        <taxon>Sphingomonadaceae</taxon>
        <taxon>Sphingomonas</taxon>
    </lineage>
</organism>
<reference evidence="3" key="2">
    <citation type="submission" date="2016-12" db="EMBL/GenBank/DDBJ databases">
        <title>Whole genome sequencing of Sphingomonas sp. ABOJV.</title>
        <authorList>
            <person name="Conlan S."/>
            <person name="Thomas P.J."/>
            <person name="Mullikin J."/>
            <person name="Palmore T.N."/>
            <person name="Frank K.M."/>
            <person name="Segre J.A."/>
        </authorList>
    </citation>
    <scope>NUCLEOTIDE SEQUENCE [LARGE SCALE GENOMIC DNA]</scope>
    <source>
        <strain evidence="3">ABOJV</strain>
    </source>
</reference>
<dbReference type="Gene3D" id="3.10.450.50">
    <property type="match status" value="1"/>
</dbReference>
<evidence type="ECO:0000313" key="3">
    <source>
        <dbReference type="Proteomes" id="UP000185161"/>
    </source>
</evidence>
<dbReference type="SUPFAM" id="SSF54427">
    <property type="entry name" value="NTF2-like"/>
    <property type="match status" value="1"/>
</dbReference>
<dbReference type="GeneID" id="44132906"/>
<dbReference type="Proteomes" id="UP000185161">
    <property type="component" value="Chromosome"/>
</dbReference>
<accession>A0A1L6J9Z6</accession>
<reference evidence="1" key="1">
    <citation type="submission" date="2016-12" db="EMBL/GenBank/DDBJ databases">
        <title>Whole genome sequencing of Sphingomonas koreensis.</title>
        <authorList>
            <person name="Conlan S."/>
            <person name="Thomas P.J."/>
            <person name="Mullikin J."/>
            <person name="Palmore T.N."/>
            <person name="Frank K.M."/>
            <person name="Segre J.A."/>
        </authorList>
    </citation>
    <scope>NUCLEOTIDE SEQUENCE</scope>
    <source>
        <strain evidence="1">ABOJV</strain>
    </source>
</reference>
<reference evidence="2 4" key="3">
    <citation type="submission" date="2018-07" db="EMBL/GenBank/DDBJ databases">
        <title>Genomic and Epidemiologic Investigation of an Indolent Hospital Outbreak.</title>
        <authorList>
            <person name="Johnson R.C."/>
            <person name="Deming C."/>
            <person name="Conlan S."/>
            <person name="Zellmer C.J."/>
            <person name="Michelin A.V."/>
            <person name="Lee-Lin S."/>
            <person name="Thomas P.J."/>
            <person name="Park M."/>
            <person name="Weingarten R.A."/>
            <person name="Less J."/>
            <person name="Dekker J.P."/>
            <person name="Frank K.M."/>
            <person name="Musser K.A."/>
            <person name="Mcquiston J.R."/>
            <person name="Henderson D.K."/>
            <person name="Lau A.F."/>
            <person name="Palmore T.N."/>
            <person name="Segre J.A."/>
        </authorList>
    </citation>
    <scope>NUCLEOTIDE SEQUENCE [LARGE SCALE GENOMIC DNA]</scope>
    <source>
        <strain evidence="2 4">SK-NIH.Env10_0317</strain>
    </source>
</reference>
<evidence type="ECO:0000313" key="4">
    <source>
        <dbReference type="Proteomes" id="UP000286681"/>
    </source>
</evidence>
<dbReference type="InterPro" id="IPR032710">
    <property type="entry name" value="NTF2-like_dom_sf"/>
</dbReference>
<dbReference type="Proteomes" id="UP000286681">
    <property type="component" value="Unassembled WGS sequence"/>
</dbReference>
<dbReference type="EMBL" id="QQWO01000011">
    <property type="protein sequence ID" value="RSV01814.1"/>
    <property type="molecule type" value="Genomic_DNA"/>
</dbReference>
<dbReference type="KEGG" id="skr:BRX40_10075"/>
<keyword evidence="3" id="KW-1185">Reference proteome</keyword>
<evidence type="ECO:0000313" key="1">
    <source>
        <dbReference type="EMBL" id="APR52724.1"/>
    </source>
</evidence>
<dbReference type="STRING" id="93064.BRX40_10075"/>